<dbReference type="HOGENOM" id="CLU_3359921_0_0_1"/>
<dbReference type="GeneID" id="5983592"/>
<reference evidence="2" key="1">
    <citation type="journal article" date="2007" name="Plant Cell">
        <title>Dothideomycete-plant interactions illuminated by genome sequencing and EST analysis of the wheat pathogen Stagonospora nodorum.</title>
        <authorList>
            <person name="Hane J.K."/>
            <person name="Lowe R.G."/>
            <person name="Solomon P.S."/>
            <person name="Tan K.C."/>
            <person name="Schoch C.L."/>
            <person name="Spatafora J.W."/>
            <person name="Crous P.W."/>
            <person name="Kodira C."/>
            <person name="Birren B.W."/>
            <person name="Galagan J.E."/>
            <person name="Torriani S.F."/>
            <person name="McDonald B.A."/>
            <person name="Oliver R.P."/>
        </authorList>
    </citation>
    <scope>NUCLEOTIDE SEQUENCE [LARGE SCALE GENOMIC DNA]</scope>
    <source>
        <strain evidence="2">SN15 / ATCC MYA-4574 / FGSC 10173</strain>
    </source>
</reference>
<protein>
    <submittedName>
        <fullName evidence="1">Uncharacterized protein</fullName>
    </submittedName>
</protein>
<evidence type="ECO:0000313" key="1">
    <source>
        <dbReference type="EMBL" id="EAT76093.1"/>
    </source>
</evidence>
<evidence type="ECO:0000313" key="2">
    <source>
        <dbReference type="Proteomes" id="UP000001055"/>
    </source>
</evidence>
<dbReference type="KEGG" id="pno:SNOG_16553"/>
<name>Q0TVB1_PHANO</name>
<dbReference type="RefSeq" id="XP_001806660.1">
    <property type="nucleotide sequence ID" value="XM_001806608.1"/>
</dbReference>
<dbReference type="AlphaFoldDB" id="Q0TVB1"/>
<dbReference type="Proteomes" id="UP000001055">
    <property type="component" value="Unassembled WGS sequence"/>
</dbReference>
<sequence>MAILAGREINSNARGILTNNSAPTHAEFETRGAIRK</sequence>
<accession>Q0TVB1</accession>
<dbReference type="InParanoid" id="Q0TVB1"/>
<dbReference type="EMBL" id="CH445374">
    <property type="protein sequence ID" value="EAT76093.1"/>
    <property type="molecule type" value="Genomic_DNA"/>
</dbReference>
<organism evidence="1 2">
    <name type="scientific">Phaeosphaeria nodorum (strain SN15 / ATCC MYA-4574 / FGSC 10173)</name>
    <name type="common">Glume blotch fungus</name>
    <name type="synonym">Parastagonospora nodorum</name>
    <dbReference type="NCBI Taxonomy" id="321614"/>
    <lineage>
        <taxon>Eukaryota</taxon>
        <taxon>Fungi</taxon>
        <taxon>Dikarya</taxon>
        <taxon>Ascomycota</taxon>
        <taxon>Pezizomycotina</taxon>
        <taxon>Dothideomycetes</taxon>
        <taxon>Pleosporomycetidae</taxon>
        <taxon>Pleosporales</taxon>
        <taxon>Pleosporineae</taxon>
        <taxon>Phaeosphaeriaceae</taxon>
        <taxon>Parastagonospora</taxon>
    </lineage>
</organism>
<gene>
    <name evidence="1" type="ORF">SNOG_16553</name>
</gene>
<proteinExistence type="predicted"/>